<evidence type="ECO:0000256" key="6">
    <source>
        <dbReference type="ARBA" id="ARBA00023186"/>
    </source>
</evidence>
<dbReference type="PANTHER" id="PTHR30560:SF3">
    <property type="entry name" value="TRIGGER FACTOR-LIKE PROTEIN TIG, CHLOROPLASTIC"/>
    <property type="match status" value="1"/>
</dbReference>
<comment type="domain">
    <text evidence="9">Consists of 3 domains; the N-terminus binds the ribosome, the middle domain has PPIase activity, while the C-terminus has intrinsic chaperone activity on its own.</text>
</comment>
<dbReference type="InterPro" id="IPR008881">
    <property type="entry name" value="Trigger_fac_ribosome-bd_bac"/>
</dbReference>
<dbReference type="InterPro" id="IPR027304">
    <property type="entry name" value="Trigger_fact/SurA_dom_sf"/>
</dbReference>
<accession>C1F6W5</accession>
<dbReference type="GO" id="GO:0043335">
    <property type="term" value="P:protein unfolding"/>
    <property type="evidence" value="ECO:0007669"/>
    <property type="project" value="TreeGrafter"/>
</dbReference>
<dbReference type="Pfam" id="PF00254">
    <property type="entry name" value="FKBP_C"/>
    <property type="match status" value="1"/>
</dbReference>
<dbReference type="Proteomes" id="UP000002207">
    <property type="component" value="Chromosome"/>
</dbReference>
<dbReference type="SUPFAM" id="SSF102735">
    <property type="entry name" value="Trigger factor ribosome-binding domain"/>
    <property type="match status" value="1"/>
</dbReference>
<dbReference type="EMBL" id="CP001472">
    <property type="protein sequence ID" value="ACO34058.1"/>
    <property type="molecule type" value="Genomic_DNA"/>
</dbReference>
<dbReference type="GO" id="GO:0015031">
    <property type="term" value="P:protein transport"/>
    <property type="evidence" value="ECO:0007669"/>
    <property type="project" value="UniProtKB-UniRule"/>
</dbReference>
<sequence>MTATETIDNTPNPETATETAAHEGHEHAHGDEHTHEHQHSHEHQHGPTLNPECTRDVEVEIPADEVSKAFRSVLKKIQKQARIPGFRAGKVPETILRNRFQDTIQQEVVETVLPHHFRAAIDAKGLQPISQPQVTELHLKDGDPLRFKAVFEVMPEFSVDGYQDIKVEKADAALTDAEFDEELKRIIDSRSTMEPVTEDRALADGDFAQITFQGQIAGEEAEGENADQPIEGQDVMVEVGGTNTLPAFSESLRGAKPGQELKFEVAYPAEFGEQRLAGKTVAYDVTVNGIKTRVQPELNDEFAKELGEYESFDDFKQKLREHMTEEKARRVESETRNKLIDAYVERFQFPVPESLVQSQIDARLDRGLRALAAQGMRTEDMRKLDFARLREGQHAGAQAEVKGTLILDKIADAEKVEVSEEELDKELFMLSVQMQEPVDVLRSRLTSEGNLARIREQIRREKTGKMLVEKLG</sequence>
<evidence type="ECO:0000256" key="5">
    <source>
        <dbReference type="ARBA" id="ARBA00023110"/>
    </source>
</evidence>
<keyword evidence="7 9" id="KW-0413">Isomerase</keyword>
<feature type="compositionally biased region" description="Polar residues" evidence="12">
    <location>
        <begin position="1"/>
        <end position="13"/>
    </location>
</feature>
<dbReference type="KEGG" id="aca:ACP_3434"/>
<evidence type="ECO:0000256" key="8">
    <source>
        <dbReference type="ARBA" id="ARBA00029986"/>
    </source>
</evidence>
<evidence type="ECO:0000256" key="2">
    <source>
        <dbReference type="ARBA" id="ARBA00005464"/>
    </source>
</evidence>
<evidence type="ECO:0000256" key="10">
    <source>
        <dbReference type="PROSITE-ProRule" id="PRU00277"/>
    </source>
</evidence>
<gene>
    <name evidence="9 14" type="primary">tig</name>
    <name evidence="14" type="ordered locus">ACP_3434</name>
</gene>
<dbReference type="InterPro" id="IPR046357">
    <property type="entry name" value="PPIase_dom_sf"/>
</dbReference>
<evidence type="ECO:0000256" key="3">
    <source>
        <dbReference type="ARBA" id="ARBA00013194"/>
    </source>
</evidence>
<evidence type="ECO:0000256" key="12">
    <source>
        <dbReference type="SAM" id="MobiDB-lite"/>
    </source>
</evidence>
<dbReference type="eggNOG" id="COG0544">
    <property type="taxonomic scope" value="Bacteria"/>
</dbReference>
<dbReference type="HOGENOM" id="CLU_033058_2_0_0"/>
<feature type="compositionally biased region" description="Basic and acidic residues" evidence="12">
    <location>
        <begin position="20"/>
        <end position="45"/>
    </location>
</feature>
<dbReference type="InterPro" id="IPR005215">
    <property type="entry name" value="Trig_fac"/>
</dbReference>
<organism evidence="14 15">
    <name type="scientific">Acidobacterium capsulatum (strain ATCC 51196 / DSM 11244 / BCRC 80197 / JCM 7670 / NBRC 15755 / NCIMB 13165 / 161)</name>
    <dbReference type="NCBI Taxonomy" id="240015"/>
    <lineage>
        <taxon>Bacteria</taxon>
        <taxon>Pseudomonadati</taxon>
        <taxon>Acidobacteriota</taxon>
        <taxon>Terriglobia</taxon>
        <taxon>Terriglobales</taxon>
        <taxon>Acidobacteriaceae</taxon>
        <taxon>Acidobacterium</taxon>
    </lineage>
</organism>
<dbReference type="GO" id="GO:0003755">
    <property type="term" value="F:peptidyl-prolyl cis-trans isomerase activity"/>
    <property type="evidence" value="ECO:0007669"/>
    <property type="project" value="UniProtKB-UniRule"/>
</dbReference>
<dbReference type="EC" id="5.2.1.8" evidence="3 9"/>
<dbReference type="GO" id="GO:0044183">
    <property type="term" value="F:protein folding chaperone"/>
    <property type="evidence" value="ECO:0007669"/>
    <property type="project" value="TreeGrafter"/>
</dbReference>
<comment type="similarity">
    <text evidence="2 9 11">Belongs to the FKBP-type PPIase family. Tig subfamily.</text>
</comment>
<feature type="domain" description="PPIase FKBP-type" evidence="13">
    <location>
        <begin position="205"/>
        <end position="310"/>
    </location>
</feature>
<dbReference type="Gene3D" id="3.10.50.40">
    <property type="match status" value="1"/>
</dbReference>
<evidence type="ECO:0000256" key="4">
    <source>
        <dbReference type="ARBA" id="ARBA00016902"/>
    </source>
</evidence>
<dbReference type="Gene3D" id="1.10.3120.10">
    <property type="entry name" value="Trigger factor, C-terminal domain"/>
    <property type="match status" value="1"/>
</dbReference>
<dbReference type="InterPro" id="IPR036611">
    <property type="entry name" value="Trigger_fac_ribosome-bd_sf"/>
</dbReference>
<keyword evidence="9 11" id="KW-0131">Cell cycle</keyword>
<evidence type="ECO:0000313" key="15">
    <source>
        <dbReference type="Proteomes" id="UP000002207"/>
    </source>
</evidence>
<evidence type="ECO:0000259" key="13">
    <source>
        <dbReference type="PROSITE" id="PS50059"/>
    </source>
</evidence>
<feature type="region of interest" description="Disordered" evidence="12">
    <location>
        <begin position="1"/>
        <end position="52"/>
    </location>
</feature>
<dbReference type="InterPro" id="IPR001179">
    <property type="entry name" value="PPIase_FKBP_dom"/>
</dbReference>
<dbReference type="GO" id="GO:0043022">
    <property type="term" value="F:ribosome binding"/>
    <property type="evidence" value="ECO:0007669"/>
    <property type="project" value="TreeGrafter"/>
</dbReference>
<keyword evidence="15" id="KW-1185">Reference proteome</keyword>
<dbReference type="InterPro" id="IPR037041">
    <property type="entry name" value="Trigger_fac_C_sf"/>
</dbReference>
<keyword evidence="6 9" id="KW-0143">Chaperone</keyword>
<dbReference type="PANTHER" id="PTHR30560">
    <property type="entry name" value="TRIGGER FACTOR CHAPERONE AND PEPTIDYL-PROLYL CIS/TRANS ISOMERASE"/>
    <property type="match status" value="1"/>
</dbReference>
<dbReference type="Gene3D" id="3.30.70.1050">
    <property type="entry name" value="Trigger factor ribosome-binding domain"/>
    <property type="match status" value="1"/>
</dbReference>
<dbReference type="InParanoid" id="C1F6W5"/>
<dbReference type="GO" id="GO:0051301">
    <property type="term" value="P:cell division"/>
    <property type="evidence" value="ECO:0007669"/>
    <property type="project" value="UniProtKB-KW"/>
</dbReference>
<keyword evidence="9" id="KW-0963">Cytoplasm</keyword>
<dbReference type="STRING" id="240015.ACP_3434"/>
<dbReference type="AlphaFoldDB" id="C1F6W5"/>
<comment type="function">
    <text evidence="9">Involved in protein export. Acts as a chaperone by maintaining the newly synthesized protein in an open conformation. Functions as a peptidyl-prolyl cis-trans isomerase.</text>
</comment>
<keyword evidence="5 9" id="KW-0697">Rotamase</keyword>
<evidence type="ECO:0000256" key="1">
    <source>
        <dbReference type="ARBA" id="ARBA00000971"/>
    </source>
</evidence>
<evidence type="ECO:0000256" key="9">
    <source>
        <dbReference type="HAMAP-Rule" id="MF_00303"/>
    </source>
</evidence>
<dbReference type="GO" id="GO:0005737">
    <property type="term" value="C:cytoplasm"/>
    <property type="evidence" value="ECO:0007669"/>
    <property type="project" value="UniProtKB-SubCell"/>
</dbReference>
<dbReference type="PIRSF" id="PIRSF003095">
    <property type="entry name" value="Trigger_factor"/>
    <property type="match status" value="1"/>
</dbReference>
<protein>
    <recommendedName>
        <fullName evidence="4 9">Trigger factor</fullName>
        <shortName evidence="9">TF</shortName>
        <ecNumber evidence="3 9">5.2.1.8</ecNumber>
    </recommendedName>
    <alternativeName>
        <fullName evidence="8 9">PPIase</fullName>
    </alternativeName>
</protein>
<dbReference type="PROSITE" id="PS50059">
    <property type="entry name" value="FKBP_PPIASE"/>
    <property type="match status" value="1"/>
</dbReference>
<comment type="catalytic activity">
    <reaction evidence="1 9 10">
        <text>[protein]-peptidylproline (omega=180) = [protein]-peptidylproline (omega=0)</text>
        <dbReference type="Rhea" id="RHEA:16237"/>
        <dbReference type="Rhea" id="RHEA-COMP:10747"/>
        <dbReference type="Rhea" id="RHEA-COMP:10748"/>
        <dbReference type="ChEBI" id="CHEBI:83833"/>
        <dbReference type="ChEBI" id="CHEBI:83834"/>
        <dbReference type="EC" id="5.2.1.8"/>
    </reaction>
</comment>
<evidence type="ECO:0000256" key="11">
    <source>
        <dbReference type="RuleBase" id="RU003914"/>
    </source>
</evidence>
<dbReference type="SUPFAM" id="SSF54534">
    <property type="entry name" value="FKBP-like"/>
    <property type="match status" value="1"/>
</dbReference>
<dbReference type="InterPro" id="IPR008880">
    <property type="entry name" value="Trigger_fac_C"/>
</dbReference>
<dbReference type="SUPFAM" id="SSF109998">
    <property type="entry name" value="Triger factor/SurA peptide-binding domain-like"/>
    <property type="match status" value="1"/>
</dbReference>
<dbReference type="GO" id="GO:0051083">
    <property type="term" value="P:'de novo' cotranslational protein folding"/>
    <property type="evidence" value="ECO:0007669"/>
    <property type="project" value="TreeGrafter"/>
</dbReference>
<dbReference type="RefSeq" id="WP_015898463.1">
    <property type="nucleotide sequence ID" value="NC_012483.1"/>
</dbReference>
<dbReference type="HAMAP" id="MF_00303">
    <property type="entry name" value="Trigger_factor_Tig"/>
    <property type="match status" value="1"/>
</dbReference>
<comment type="subcellular location">
    <subcellularLocation>
        <location evidence="9">Cytoplasm</location>
    </subcellularLocation>
    <text evidence="9">About half TF is bound to the ribosome near the polypeptide exit tunnel while the other half is free in the cytoplasm.</text>
</comment>
<dbReference type="FunCoup" id="C1F6W5">
    <property type="interactions" value="623"/>
</dbReference>
<proteinExistence type="inferred from homology"/>
<evidence type="ECO:0000256" key="7">
    <source>
        <dbReference type="ARBA" id="ARBA00023235"/>
    </source>
</evidence>
<name>C1F6W5_ACIC5</name>
<dbReference type="Pfam" id="PF05698">
    <property type="entry name" value="Trigger_C"/>
    <property type="match status" value="1"/>
</dbReference>
<dbReference type="Pfam" id="PF05697">
    <property type="entry name" value="Trigger_N"/>
    <property type="match status" value="1"/>
</dbReference>
<reference evidence="14 15" key="1">
    <citation type="journal article" date="2009" name="Appl. Environ. Microbiol.">
        <title>Three genomes from the phylum Acidobacteria provide insight into the lifestyles of these microorganisms in soils.</title>
        <authorList>
            <person name="Ward N.L."/>
            <person name="Challacombe J.F."/>
            <person name="Janssen P.H."/>
            <person name="Henrissat B."/>
            <person name="Coutinho P.M."/>
            <person name="Wu M."/>
            <person name="Xie G."/>
            <person name="Haft D.H."/>
            <person name="Sait M."/>
            <person name="Badger J."/>
            <person name="Barabote R.D."/>
            <person name="Bradley B."/>
            <person name="Brettin T.S."/>
            <person name="Brinkac L.M."/>
            <person name="Bruce D."/>
            <person name="Creasy T."/>
            <person name="Daugherty S.C."/>
            <person name="Davidsen T.M."/>
            <person name="DeBoy R.T."/>
            <person name="Detter J.C."/>
            <person name="Dodson R.J."/>
            <person name="Durkin A.S."/>
            <person name="Ganapathy A."/>
            <person name="Gwinn-Giglio M."/>
            <person name="Han C.S."/>
            <person name="Khouri H."/>
            <person name="Kiss H."/>
            <person name="Kothari S.P."/>
            <person name="Madupu R."/>
            <person name="Nelson K.E."/>
            <person name="Nelson W.C."/>
            <person name="Paulsen I."/>
            <person name="Penn K."/>
            <person name="Ren Q."/>
            <person name="Rosovitz M.J."/>
            <person name="Selengut J.D."/>
            <person name="Shrivastava S."/>
            <person name="Sullivan S.A."/>
            <person name="Tapia R."/>
            <person name="Thompson L.S."/>
            <person name="Watkins K.L."/>
            <person name="Yang Q."/>
            <person name="Yu C."/>
            <person name="Zafar N."/>
            <person name="Zhou L."/>
            <person name="Kuske C.R."/>
        </authorList>
    </citation>
    <scope>NUCLEOTIDE SEQUENCE [LARGE SCALE GENOMIC DNA]</scope>
    <source>
        <strain evidence="15">ATCC 51196 / DSM 11244 / BCRC 80197 / JCM 7670 / NBRC 15755 / NCIMB 13165 / 161</strain>
    </source>
</reference>
<dbReference type="NCBIfam" id="TIGR00115">
    <property type="entry name" value="tig"/>
    <property type="match status" value="1"/>
</dbReference>
<keyword evidence="9 11" id="KW-0132">Cell division</keyword>
<evidence type="ECO:0000313" key="14">
    <source>
        <dbReference type="EMBL" id="ACO34058.1"/>
    </source>
</evidence>